<reference evidence="8 9" key="1">
    <citation type="submission" date="2020-04" db="EMBL/GenBank/DDBJ databases">
        <title>Perkinsus olseni comparative genomics.</title>
        <authorList>
            <person name="Bogema D.R."/>
        </authorList>
    </citation>
    <scope>NUCLEOTIDE SEQUENCE [LARGE SCALE GENOMIC DNA]</scope>
    <source>
        <strain evidence="8">ATCC PRA-205</strain>
    </source>
</reference>
<feature type="transmembrane region" description="Helical" evidence="6">
    <location>
        <begin position="12"/>
        <end position="32"/>
    </location>
</feature>
<evidence type="ECO:0000313" key="9">
    <source>
        <dbReference type="Proteomes" id="UP000574390"/>
    </source>
</evidence>
<evidence type="ECO:0000256" key="1">
    <source>
        <dbReference type="ARBA" id="ARBA00004141"/>
    </source>
</evidence>
<dbReference type="Pfam" id="PF03151">
    <property type="entry name" value="TPT"/>
    <property type="match status" value="1"/>
</dbReference>
<evidence type="ECO:0000256" key="4">
    <source>
        <dbReference type="ARBA" id="ARBA00023136"/>
    </source>
</evidence>
<keyword evidence="2 6" id="KW-0812">Transmembrane</keyword>
<dbReference type="InterPro" id="IPR037185">
    <property type="entry name" value="EmrE-like"/>
</dbReference>
<dbReference type="AlphaFoldDB" id="A0A7J6SIH7"/>
<dbReference type="Proteomes" id="UP000574390">
    <property type="component" value="Unassembled WGS sequence"/>
</dbReference>
<evidence type="ECO:0000313" key="8">
    <source>
        <dbReference type="EMBL" id="KAF4732332.1"/>
    </source>
</evidence>
<comment type="subcellular location">
    <subcellularLocation>
        <location evidence="1">Membrane</location>
        <topology evidence="1">Multi-pass membrane protein</topology>
    </subcellularLocation>
</comment>
<feature type="non-terminal residue" evidence="8">
    <location>
        <position position="174"/>
    </location>
</feature>
<evidence type="ECO:0000256" key="2">
    <source>
        <dbReference type="ARBA" id="ARBA00022692"/>
    </source>
</evidence>
<evidence type="ECO:0000259" key="7">
    <source>
        <dbReference type="Pfam" id="PF03151"/>
    </source>
</evidence>
<dbReference type="EMBL" id="JABANM010014645">
    <property type="protein sequence ID" value="KAF4732332.1"/>
    <property type="molecule type" value="Genomic_DNA"/>
</dbReference>
<dbReference type="InterPro" id="IPR004853">
    <property type="entry name" value="Sugar_P_trans_dom"/>
</dbReference>
<proteinExistence type="predicted"/>
<feature type="transmembrane region" description="Helical" evidence="6">
    <location>
        <begin position="83"/>
        <end position="101"/>
    </location>
</feature>
<comment type="caution">
    <text evidence="8">The sequence shown here is derived from an EMBL/GenBank/DDBJ whole genome shotgun (WGS) entry which is preliminary data.</text>
</comment>
<evidence type="ECO:0000256" key="3">
    <source>
        <dbReference type="ARBA" id="ARBA00022989"/>
    </source>
</evidence>
<accession>A0A7J6SIH7</accession>
<dbReference type="GO" id="GO:0016020">
    <property type="term" value="C:membrane"/>
    <property type="evidence" value="ECO:0007669"/>
    <property type="project" value="UniProtKB-SubCell"/>
</dbReference>
<feature type="compositionally biased region" description="Basic and acidic residues" evidence="5">
    <location>
        <begin position="165"/>
        <end position="174"/>
    </location>
</feature>
<dbReference type="SUPFAM" id="SSF103481">
    <property type="entry name" value="Multidrug resistance efflux transporter EmrE"/>
    <property type="match status" value="1"/>
</dbReference>
<gene>
    <name evidence="8" type="ORF">FOZ62_021431</name>
</gene>
<dbReference type="PANTHER" id="PTHR11132">
    <property type="entry name" value="SOLUTE CARRIER FAMILY 35"/>
    <property type="match status" value="1"/>
</dbReference>
<name>A0A7J6SIH7_PEROL</name>
<evidence type="ECO:0000256" key="6">
    <source>
        <dbReference type="SAM" id="Phobius"/>
    </source>
</evidence>
<dbReference type="InterPro" id="IPR050186">
    <property type="entry name" value="TPT_transporter"/>
</dbReference>
<protein>
    <recommendedName>
        <fullName evidence="7">Sugar phosphate transporter domain-containing protein</fullName>
    </recommendedName>
</protein>
<feature type="non-terminal residue" evidence="8">
    <location>
        <position position="1"/>
    </location>
</feature>
<keyword evidence="3 6" id="KW-1133">Transmembrane helix</keyword>
<organism evidence="8 9">
    <name type="scientific">Perkinsus olseni</name>
    <name type="common">Perkinsus atlanticus</name>
    <dbReference type="NCBI Taxonomy" id="32597"/>
    <lineage>
        <taxon>Eukaryota</taxon>
        <taxon>Sar</taxon>
        <taxon>Alveolata</taxon>
        <taxon>Perkinsozoa</taxon>
        <taxon>Perkinsea</taxon>
        <taxon>Perkinsida</taxon>
        <taxon>Perkinsidae</taxon>
        <taxon>Perkinsus</taxon>
    </lineage>
</organism>
<feature type="transmembrane region" description="Helical" evidence="6">
    <location>
        <begin position="52"/>
        <end position="76"/>
    </location>
</feature>
<evidence type="ECO:0000256" key="5">
    <source>
        <dbReference type="SAM" id="MobiDB-lite"/>
    </source>
</evidence>
<feature type="region of interest" description="Disordered" evidence="5">
    <location>
        <begin position="133"/>
        <end position="174"/>
    </location>
</feature>
<sequence>KVWRNDREISKSMIFSVSRTVAACMFFPVWLLRDAPKIRDGSIGNPFDARTALALALYSVVMVTQHLSSLSVLHVLSPVSHSVLNGLKRVVVIAVSCYIFGNSLSRFNWLGIGICTSAVIWYSRLKLANSRAKKDEYSSVTTDEDSTAEGVDMETMASRRNQPSPEKKEDSPER</sequence>
<feature type="domain" description="Sugar phosphate transporter" evidence="7">
    <location>
        <begin position="5"/>
        <end position="123"/>
    </location>
</feature>
<keyword evidence="4 6" id="KW-0472">Membrane</keyword>